<dbReference type="Pfam" id="PF16556">
    <property type="entry name" value="IL17R_fnIII_D1"/>
    <property type="match status" value="1"/>
</dbReference>
<dbReference type="PROSITE" id="PS51534">
    <property type="entry name" value="SEFIR"/>
    <property type="match status" value="1"/>
</dbReference>
<dbReference type="InterPro" id="IPR039465">
    <property type="entry name" value="IL-17_rcpt-like"/>
</dbReference>
<dbReference type="GO" id="GO:0030368">
    <property type="term" value="F:interleukin-17 receptor activity"/>
    <property type="evidence" value="ECO:0007669"/>
    <property type="project" value="InterPro"/>
</dbReference>
<keyword evidence="6" id="KW-0472">Membrane</keyword>
<dbReference type="GO" id="GO:0005886">
    <property type="term" value="C:plasma membrane"/>
    <property type="evidence" value="ECO:0007669"/>
    <property type="project" value="UniProtKB-SubCell"/>
</dbReference>
<evidence type="ECO:0000256" key="4">
    <source>
        <dbReference type="ARBA" id="ARBA00022729"/>
    </source>
</evidence>
<keyword evidence="7" id="KW-0675">Receptor</keyword>
<dbReference type="Proteomes" id="UP000694523">
    <property type="component" value="Unplaced"/>
</dbReference>
<keyword evidence="3" id="KW-0812">Transmembrane</keyword>
<keyword evidence="5" id="KW-1133">Transmembrane helix</keyword>
<feature type="compositionally biased region" description="Polar residues" evidence="9">
    <location>
        <begin position="605"/>
        <end position="619"/>
    </location>
</feature>
<evidence type="ECO:0000256" key="2">
    <source>
        <dbReference type="ARBA" id="ARBA00022475"/>
    </source>
</evidence>
<evidence type="ECO:0000256" key="7">
    <source>
        <dbReference type="ARBA" id="ARBA00023170"/>
    </source>
</evidence>
<proteinExistence type="predicted"/>
<dbReference type="InterPro" id="IPR013568">
    <property type="entry name" value="SEFIR_dom"/>
</dbReference>
<keyword evidence="12" id="KW-1185">Reference proteome</keyword>
<evidence type="ECO:0000256" key="8">
    <source>
        <dbReference type="ARBA" id="ARBA00023180"/>
    </source>
</evidence>
<evidence type="ECO:0000256" key="1">
    <source>
        <dbReference type="ARBA" id="ARBA00004251"/>
    </source>
</evidence>
<organism evidence="11 12">
    <name type="scientific">Neogobius melanostomus</name>
    <name type="common">round goby</name>
    <dbReference type="NCBI Taxonomy" id="47308"/>
    <lineage>
        <taxon>Eukaryota</taxon>
        <taxon>Metazoa</taxon>
        <taxon>Chordata</taxon>
        <taxon>Craniata</taxon>
        <taxon>Vertebrata</taxon>
        <taxon>Euteleostomi</taxon>
        <taxon>Actinopterygii</taxon>
        <taxon>Neopterygii</taxon>
        <taxon>Teleostei</taxon>
        <taxon>Neoteleostei</taxon>
        <taxon>Acanthomorphata</taxon>
        <taxon>Gobiaria</taxon>
        <taxon>Gobiiformes</taxon>
        <taxon>Gobioidei</taxon>
        <taxon>Gobiidae</taxon>
        <taxon>Benthophilinae</taxon>
        <taxon>Neogobiini</taxon>
        <taxon>Neogobius</taxon>
    </lineage>
</organism>
<dbReference type="PANTHER" id="PTHR15583:SF13">
    <property type="entry name" value="INTERLEUKIN-17 RECEPTOR A"/>
    <property type="match status" value="1"/>
</dbReference>
<keyword evidence="8" id="KW-0325">Glycoprotein</keyword>
<dbReference type="InterPro" id="IPR032356">
    <property type="entry name" value="IL17R_A/B_N"/>
</dbReference>
<evidence type="ECO:0000256" key="3">
    <source>
        <dbReference type="ARBA" id="ARBA00022692"/>
    </source>
</evidence>
<evidence type="ECO:0000256" key="5">
    <source>
        <dbReference type="ARBA" id="ARBA00022989"/>
    </source>
</evidence>
<evidence type="ECO:0000259" key="10">
    <source>
        <dbReference type="PROSITE" id="PS51534"/>
    </source>
</evidence>
<dbReference type="Ensembl" id="ENSNMLT00000025305.1">
    <property type="protein sequence ID" value="ENSNMLP00000022597.1"/>
    <property type="gene ID" value="ENSNMLG00000014544.1"/>
</dbReference>
<sequence length="647" mass="72262">MAALEVKVTRNFSLIVRSYFHLSSGSVLVQFWFLTGNCLDPDWLRSYKYTPSGPDQLDLRISTRRDSNGNLLPVINASWTLKDDGGIMVLKASELQVMMVSTNQNICVRYSFNNKLEMRSPTGEQWTLRSDVLVVDPGQMYRVSVENIPKPELDHSVSSISREVSVPGKRRVVCVDGAECCCVLCPQIKPFFSRCGDDCRRRWSIVDICNNDPPVPHIHHCRAVCQRGASSRQECSAAGTPTGGTPHPALIYSRDHPLFLEVVLKLAAFLQAHCGILVLLDLLDSSAVSQVGLMRWLELQRNKLRPNDKILVLCSRGVQSKWRAMCGQGHVTHQPDDLIGPFLSLFLSDMHRPGSMGRYIAAHFEEISSEHEVPSFFDIAVKYKLMKHFEELYFRVLDMEKYEPRKVNHIQGIGPDEYFRCPSGRLLRNAIEKFHAFQIDNPDWFEKGQTEDVDNLSLLIGHTQQLPQITERIPIVNEGTTISPMMFLRRKICPILHHPHSKCSYNFSKSVCLELQPDLCPSLAIFQSDVIPVTPTEDQQVAGASARQNGESVAALSRRPQPVEMAEAEARGSNAETSGSEQAAVAGASVGQNEAGAAGFPWSKADTSGSDQGYSSNAWTEPDSDDLRALMLLQQELMNNTCHHDAQ</sequence>
<name>A0A8C6TMT1_9GOBI</name>
<feature type="region of interest" description="Disordered" evidence="9">
    <location>
        <begin position="538"/>
        <end position="622"/>
    </location>
</feature>
<reference evidence="11" key="1">
    <citation type="submission" date="2025-08" db="UniProtKB">
        <authorList>
            <consortium name="Ensembl"/>
        </authorList>
    </citation>
    <scope>IDENTIFICATION</scope>
</reference>
<accession>A0A8C6TMT1</accession>
<feature type="domain" description="SEFIR" evidence="10">
    <location>
        <begin position="245"/>
        <end position="394"/>
    </location>
</feature>
<protein>
    <recommendedName>
        <fullName evidence="10">SEFIR domain-containing protein</fullName>
    </recommendedName>
</protein>
<dbReference type="Pfam" id="PF08357">
    <property type="entry name" value="SEFIR"/>
    <property type="match status" value="1"/>
</dbReference>
<dbReference type="AlphaFoldDB" id="A0A8C6TMT1"/>
<keyword evidence="4" id="KW-0732">Signal</keyword>
<evidence type="ECO:0000313" key="12">
    <source>
        <dbReference type="Proteomes" id="UP000694523"/>
    </source>
</evidence>
<dbReference type="Gene3D" id="3.40.50.11530">
    <property type="match status" value="1"/>
</dbReference>
<keyword evidence="2" id="KW-1003">Cell membrane</keyword>
<evidence type="ECO:0000256" key="9">
    <source>
        <dbReference type="SAM" id="MobiDB-lite"/>
    </source>
</evidence>
<reference evidence="11" key="2">
    <citation type="submission" date="2025-09" db="UniProtKB">
        <authorList>
            <consortium name="Ensembl"/>
        </authorList>
    </citation>
    <scope>IDENTIFICATION</scope>
</reference>
<dbReference type="InterPro" id="IPR038683">
    <property type="entry name" value="IL17RA/B_FnIII-like_1_sf"/>
</dbReference>
<comment type="subcellular location">
    <subcellularLocation>
        <location evidence="1">Cell membrane</location>
        <topology evidence="1">Single-pass type I membrane protein</topology>
    </subcellularLocation>
</comment>
<dbReference type="PANTHER" id="PTHR15583">
    <property type="entry name" value="INTERLEUKIN-17 RECEPTOR"/>
    <property type="match status" value="1"/>
</dbReference>
<dbReference type="Gene3D" id="2.60.40.2160">
    <property type="entry name" value="Interleukin-17 receptor A/B, fibronectin-III-like domain 1"/>
    <property type="match status" value="1"/>
</dbReference>
<evidence type="ECO:0000256" key="6">
    <source>
        <dbReference type="ARBA" id="ARBA00023136"/>
    </source>
</evidence>
<evidence type="ECO:0000313" key="11">
    <source>
        <dbReference type="Ensembl" id="ENSNMLP00000022597.1"/>
    </source>
</evidence>